<gene>
    <name evidence="3" type="ORF">CLV93_103399</name>
    <name evidence="2" type="ORF">JCM18694_37610</name>
</gene>
<feature type="domain" description="N-acetyltransferase" evidence="1">
    <location>
        <begin position="9"/>
        <end position="165"/>
    </location>
</feature>
<keyword evidence="5" id="KW-1185">Reference proteome</keyword>
<accession>A0A2P8CG61</accession>
<evidence type="ECO:0000313" key="5">
    <source>
        <dbReference type="Proteomes" id="UP000396862"/>
    </source>
</evidence>
<dbReference type="CDD" id="cd04301">
    <property type="entry name" value="NAT_SF"/>
    <property type="match status" value="1"/>
</dbReference>
<dbReference type="Proteomes" id="UP000396862">
    <property type="component" value="Unassembled WGS sequence"/>
</dbReference>
<evidence type="ECO:0000313" key="2">
    <source>
        <dbReference type="EMBL" id="GET23515.1"/>
    </source>
</evidence>
<reference evidence="3 4" key="1">
    <citation type="submission" date="2018-03" db="EMBL/GenBank/DDBJ databases">
        <title>Genomic Encyclopedia of Archaeal and Bacterial Type Strains, Phase II (KMG-II): from individual species to whole genera.</title>
        <authorList>
            <person name="Goeker M."/>
        </authorList>
    </citation>
    <scope>NUCLEOTIDE SEQUENCE [LARGE SCALE GENOMIC DNA]</scope>
    <source>
        <strain evidence="3 4">DSM 27267</strain>
    </source>
</reference>
<evidence type="ECO:0000313" key="4">
    <source>
        <dbReference type="Proteomes" id="UP000240621"/>
    </source>
</evidence>
<dbReference type="EMBL" id="BLAU01000001">
    <property type="protein sequence ID" value="GET23515.1"/>
    <property type="molecule type" value="Genomic_DNA"/>
</dbReference>
<keyword evidence="3" id="KW-0689">Ribosomal protein</keyword>
<dbReference type="InterPro" id="IPR000182">
    <property type="entry name" value="GNAT_dom"/>
</dbReference>
<name>A0A2P8CG61_9BACT</name>
<dbReference type="OrthoDB" id="9800193at2"/>
<keyword evidence="3" id="KW-0687">Ribonucleoprotein</keyword>
<protein>
    <submittedName>
        <fullName evidence="3">Ribosomal protein S18 acetylase RimI-like enzyme</fullName>
    </submittedName>
</protein>
<organism evidence="3 4">
    <name type="scientific">Prolixibacter denitrificans</name>
    <dbReference type="NCBI Taxonomy" id="1541063"/>
    <lineage>
        <taxon>Bacteria</taxon>
        <taxon>Pseudomonadati</taxon>
        <taxon>Bacteroidota</taxon>
        <taxon>Bacteroidia</taxon>
        <taxon>Marinilabiliales</taxon>
        <taxon>Prolixibacteraceae</taxon>
        <taxon>Prolixibacter</taxon>
    </lineage>
</organism>
<dbReference type="SUPFAM" id="SSF55729">
    <property type="entry name" value="Acyl-CoA N-acyltransferases (Nat)"/>
    <property type="match status" value="1"/>
</dbReference>
<dbReference type="EMBL" id="PYGC01000003">
    <property type="protein sequence ID" value="PSK83973.1"/>
    <property type="molecule type" value="Genomic_DNA"/>
</dbReference>
<dbReference type="Proteomes" id="UP000240621">
    <property type="component" value="Unassembled WGS sequence"/>
</dbReference>
<reference evidence="2 5" key="2">
    <citation type="submission" date="2019-10" db="EMBL/GenBank/DDBJ databases">
        <title>Prolixibacter strains distinguished by the presence of nitrate reductase genes were adept at nitrate-dependent anaerobic corrosion of metallic iron and carbon steel.</title>
        <authorList>
            <person name="Iino T."/>
            <person name="Shono N."/>
            <person name="Ito K."/>
            <person name="Nakamura R."/>
            <person name="Sueoka K."/>
            <person name="Harayama S."/>
            <person name="Ohkuma M."/>
        </authorList>
    </citation>
    <scope>NUCLEOTIDE SEQUENCE [LARGE SCALE GENOMIC DNA]</scope>
    <source>
        <strain evidence="2 5">MIC1-1</strain>
    </source>
</reference>
<dbReference type="PROSITE" id="PS51186">
    <property type="entry name" value="GNAT"/>
    <property type="match status" value="1"/>
</dbReference>
<dbReference type="Pfam" id="PF00583">
    <property type="entry name" value="Acetyltransf_1"/>
    <property type="match status" value="1"/>
</dbReference>
<evidence type="ECO:0000259" key="1">
    <source>
        <dbReference type="PROSITE" id="PS51186"/>
    </source>
</evidence>
<dbReference type="InterPro" id="IPR016181">
    <property type="entry name" value="Acyl_CoA_acyltransferase"/>
</dbReference>
<dbReference type="RefSeq" id="WP_106541791.1">
    <property type="nucleotide sequence ID" value="NZ_BLAU01000001.1"/>
</dbReference>
<dbReference type="GO" id="GO:0016747">
    <property type="term" value="F:acyltransferase activity, transferring groups other than amino-acyl groups"/>
    <property type="evidence" value="ECO:0007669"/>
    <property type="project" value="InterPro"/>
</dbReference>
<comment type="caution">
    <text evidence="3">The sequence shown here is derived from an EMBL/GenBank/DDBJ whole genome shotgun (WGS) entry which is preliminary data.</text>
</comment>
<dbReference type="Gene3D" id="3.40.630.30">
    <property type="match status" value="1"/>
</dbReference>
<dbReference type="AlphaFoldDB" id="A0A2P8CG61"/>
<sequence>MILTENKTITFRQEVRPSDYDAVKRILASTGFFRPDEVDVALELVQEYLTRGDESGYHFFFVDVDAETVGYTCYGEIPCTIKNYDLYWIAIDSSHRRGGLGRQLLHKTEDAIRTSGGRFIYIETSGRALYQPTVEFYLRMGYELVAELKDYYDRNDSKLIFNKQL</sequence>
<dbReference type="GO" id="GO:0005840">
    <property type="term" value="C:ribosome"/>
    <property type="evidence" value="ECO:0007669"/>
    <property type="project" value="UniProtKB-KW"/>
</dbReference>
<evidence type="ECO:0000313" key="3">
    <source>
        <dbReference type="EMBL" id="PSK83973.1"/>
    </source>
</evidence>
<proteinExistence type="predicted"/>